<reference evidence="1" key="1">
    <citation type="submission" date="2021-02" db="EMBL/GenBank/DDBJ databases">
        <authorList>
            <person name="Nowell W R."/>
        </authorList>
    </citation>
    <scope>NUCLEOTIDE SEQUENCE</scope>
</reference>
<name>A0A820DMD8_9BILA</name>
<organism evidence="1 2">
    <name type="scientific">Rotaria sordida</name>
    <dbReference type="NCBI Taxonomy" id="392033"/>
    <lineage>
        <taxon>Eukaryota</taxon>
        <taxon>Metazoa</taxon>
        <taxon>Spiralia</taxon>
        <taxon>Gnathifera</taxon>
        <taxon>Rotifera</taxon>
        <taxon>Eurotatoria</taxon>
        <taxon>Bdelloidea</taxon>
        <taxon>Philodinida</taxon>
        <taxon>Philodinidae</taxon>
        <taxon>Rotaria</taxon>
    </lineage>
</organism>
<sequence length="32" mass="3497">MVTLNSEEKDNNEDLNIIASSLSTTSSSIVKR</sequence>
<accession>A0A820DMD8</accession>
<gene>
    <name evidence="1" type="ORF">OTI717_LOCUS39852</name>
</gene>
<evidence type="ECO:0000313" key="1">
    <source>
        <dbReference type="EMBL" id="CAF4234214.1"/>
    </source>
</evidence>
<evidence type="ECO:0000313" key="2">
    <source>
        <dbReference type="Proteomes" id="UP000663823"/>
    </source>
</evidence>
<proteinExistence type="predicted"/>
<feature type="non-terminal residue" evidence="1">
    <location>
        <position position="1"/>
    </location>
</feature>
<comment type="caution">
    <text evidence="1">The sequence shown here is derived from an EMBL/GenBank/DDBJ whole genome shotgun (WGS) entry which is preliminary data.</text>
</comment>
<dbReference type="EMBL" id="CAJOAX010028236">
    <property type="protein sequence ID" value="CAF4234214.1"/>
    <property type="molecule type" value="Genomic_DNA"/>
</dbReference>
<dbReference type="Proteomes" id="UP000663823">
    <property type="component" value="Unassembled WGS sequence"/>
</dbReference>
<dbReference type="AlphaFoldDB" id="A0A820DMD8"/>
<protein>
    <submittedName>
        <fullName evidence="1">Uncharacterized protein</fullName>
    </submittedName>
</protein>